<organism evidence="3 4">
    <name type="scientific">Penicillium coprophilum</name>
    <dbReference type="NCBI Taxonomy" id="36646"/>
    <lineage>
        <taxon>Eukaryota</taxon>
        <taxon>Fungi</taxon>
        <taxon>Dikarya</taxon>
        <taxon>Ascomycota</taxon>
        <taxon>Pezizomycotina</taxon>
        <taxon>Eurotiomycetes</taxon>
        <taxon>Eurotiomycetidae</taxon>
        <taxon>Eurotiales</taxon>
        <taxon>Aspergillaceae</taxon>
        <taxon>Penicillium</taxon>
    </lineage>
</organism>
<feature type="domain" description="DUF7896" evidence="2">
    <location>
        <begin position="444"/>
        <end position="521"/>
    </location>
</feature>
<dbReference type="InterPro" id="IPR057218">
    <property type="entry name" value="DUF7896"/>
</dbReference>
<dbReference type="PANTHER" id="PTHR42031:SF1">
    <property type="entry name" value="KEY LIME PATHOGENICITY PROTEIN"/>
    <property type="match status" value="1"/>
</dbReference>
<evidence type="ECO:0000313" key="3">
    <source>
        <dbReference type="EMBL" id="OQE36722.1"/>
    </source>
</evidence>
<dbReference type="STRING" id="36646.A0A1V6UE36"/>
<dbReference type="Pfam" id="PF25438">
    <property type="entry name" value="DUF7896"/>
    <property type="match status" value="1"/>
</dbReference>
<reference evidence="4" key="1">
    <citation type="journal article" date="2017" name="Nat. Microbiol.">
        <title>Global analysis of biosynthetic gene clusters reveals vast potential of secondary metabolite production in Penicillium species.</title>
        <authorList>
            <person name="Nielsen J.C."/>
            <person name="Grijseels S."/>
            <person name="Prigent S."/>
            <person name="Ji B."/>
            <person name="Dainat J."/>
            <person name="Nielsen K.F."/>
            <person name="Frisvad J.C."/>
            <person name="Workman M."/>
            <person name="Nielsen J."/>
        </authorList>
    </citation>
    <scope>NUCLEOTIDE SEQUENCE [LARGE SCALE GENOMIC DNA]</scope>
    <source>
        <strain evidence="4">IBT 31321</strain>
    </source>
</reference>
<feature type="region of interest" description="Disordered" evidence="1">
    <location>
        <begin position="487"/>
        <end position="513"/>
    </location>
</feature>
<protein>
    <recommendedName>
        <fullName evidence="2">DUF7896 domain-containing protein</fullName>
    </recommendedName>
</protein>
<name>A0A1V6UE36_9EURO</name>
<feature type="compositionally biased region" description="Basic and acidic residues" evidence="1">
    <location>
        <begin position="488"/>
        <end position="504"/>
    </location>
</feature>
<gene>
    <name evidence="3" type="ORF">PENCOP_c011G02797</name>
</gene>
<feature type="region of interest" description="Disordered" evidence="1">
    <location>
        <begin position="611"/>
        <end position="630"/>
    </location>
</feature>
<dbReference type="Proteomes" id="UP000191500">
    <property type="component" value="Unassembled WGS sequence"/>
</dbReference>
<sequence length="630" mass="69341">MTVNLDDELFTSAISGYREAFLVQHSNLSEDERNQLWIERLSQFIPAKDRDTNWRPAAGLGKRTRQDATPRTLPYSDSGLPRAKRRATTPDLLVDPARDLSHVSSPDKPRNGAAFSGQGSYRHTAMVRSQSQQIPLSHQHQPVGGVMGKRQSFGPVRTHRRLNHVDEFSPAEYAKYLDASPSQPFDSALTFGLANGQTGPSFPQYPDRTSPWTDQAPPAAPEMSRSTTTDSLIGGINMFRFDSTGPPQYQEPVNSVPPEWVPTTTSDLPYQDPFLSPVYPDLDPTSSSPFSHHSPISHPSSFSNPSFSASAPPTTSFHYPMPHHIPTFGSAEMKSCDSIDSNNSANQRSRAARRTKEQIAQAARPIAPKVESVENIMSQIDPHKMVRISSADGTTKEVAAIPKASVRRPQRPKTYCSVCTDHPDGFHGEHELRRHIDRVHASKRTVWVCNDISPGKYFLANCKACRNGKRYGANYNAAAHLRRTHFNPCERGRGGRGKDSEKRGGKGGGNQPGMDVLKHWMIAAEEVTDEAAGGGSNSRLLIRNPSRVSTKDPGYQLAVAACRLVEDQPSYIVESALLKESDQFPDFPDAPFEFDFELDLDLDLGVHGSMGSSFSGSQSSCMPDIDSCVK</sequence>
<evidence type="ECO:0000259" key="2">
    <source>
        <dbReference type="Pfam" id="PF25438"/>
    </source>
</evidence>
<dbReference type="PANTHER" id="PTHR42031">
    <property type="entry name" value="KEY LIME PATHOGENICITY PROTEIN"/>
    <property type="match status" value="1"/>
</dbReference>
<proteinExistence type="predicted"/>
<dbReference type="EMBL" id="MDDG01000011">
    <property type="protein sequence ID" value="OQE36722.1"/>
    <property type="molecule type" value="Genomic_DNA"/>
</dbReference>
<keyword evidence="4" id="KW-1185">Reference proteome</keyword>
<feature type="compositionally biased region" description="Basic and acidic residues" evidence="1">
    <location>
        <begin position="96"/>
        <end position="110"/>
    </location>
</feature>
<dbReference type="AlphaFoldDB" id="A0A1V6UE36"/>
<feature type="compositionally biased region" description="Low complexity" evidence="1">
    <location>
        <begin position="611"/>
        <end position="620"/>
    </location>
</feature>
<feature type="region of interest" description="Disordered" evidence="1">
    <location>
        <begin position="285"/>
        <end position="313"/>
    </location>
</feature>
<evidence type="ECO:0000256" key="1">
    <source>
        <dbReference type="SAM" id="MobiDB-lite"/>
    </source>
</evidence>
<accession>A0A1V6UE36</accession>
<feature type="region of interest" description="Disordered" evidence="1">
    <location>
        <begin position="335"/>
        <end position="355"/>
    </location>
</feature>
<feature type="region of interest" description="Disordered" evidence="1">
    <location>
        <begin position="207"/>
        <end position="227"/>
    </location>
</feature>
<evidence type="ECO:0000313" key="4">
    <source>
        <dbReference type="Proteomes" id="UP000191500"/>
    </source>
</evidence>
<feature type="region of interest" description="Disordered" evidence="1">
    <location>
        <begin position="51"/>
        <end position="117"/>
    </location>
</feature>
<comment type="caution">
    <text evidence="3">The sequence shown here is derived from an EMBL/GenBank/DDBJ whole genome shotgun (WGS) entry which is preliminary data.</text>
</comment>